<keyword evidence="7 8" id="KW-0472">Membrane</keyword>
<evidence type="ECO:0000256" key="2">
    <source>
        <dbReference type="ARBA" id="ARBA00022448"/>
    </source>
</evidence>
<keyword evidence="5 8" id="KW-0812">Transmembrane</keyword>
<dbReference type="AlphaFoldDB" id="A0A239NH30"/>
<proteinExistence type="predicted"/>
<feature type="transmembrane region" description="Helical" evidence="8">
    <location>
        <begin position="158"/>
        <end position="177"/>
    </location>
</feature>
<dbReference type="CDD" id="cd06579">
    <property type="entry name" value="TM_PBP1_transp_AraH_like"/>
    <property type="match status" value="1"/>
</dbReference>
<keyword evidence="3" id="KW-1003">Cell membrane</keyword>
<feature type="transmembrane region" description="Helical" evidence="8">
    <location>
        <begin position="239"/>
        <end position="255"/>
    </location>
</feature>
<dbReference type="PANTHER" id="PTHR32196">
    <property type="entry name" value="ABC TRANSPORTER PERMEASE PROTEIN YPHD-RELATED-RELATED"/>
    <property type="match status" value="1"/>
</dbReference>
<evidence type="ECO:0000256" key="8">
    <source>
        <dbReference type="SAM" id="Phobius"/>
    </source>
</evidence>
<evidence type="ECO:0000313" key="9">
    <source>
        <dbReference type="EMBL" id="SNT53429.1"/>
    </source>
</evidence>
<evidence type="ECO:0000313" key="10">
    <source>
        <dbReference type="Proteomes" id="UP000198318"/>
    </source>
</evidence>
<evidence type="ECO:0000256" key="4">
    <source>
        <dbReference type="ARBA" id="ARBA00022519"/>
    </source>
</evidence>
<feature type="transmembrane region" description="Helical" evidence="8">
    <location>
        <begin position="118"/>
        <end position="138"/>
    </location>
</feature>
<dbReference type="EMBL" id="FZOR01000040">
    <property type="protein sequence ID" value="SNT53429.1"/>
    <property type="molecule type" value="Genomic_DNA"/>
</dbReference>
<evidence type="ECO:0000256" key="5">
    <source>
        <dbReference type="ARBA" id="ARBA00022692"/>
    </source>
</evidence>
<evidence type="ECO:0000256" key="3">
    <source>
        <dbReference type="ARBA" id="ARBA00022475"/>
    </source>
</evidence>
<sequence>MNRVTRRLPAMPVLYATILLFIVCLLVAPSSVNGASLNAMLPFAAVLAVCGIGQTLVVQQRGIDLSVTGTVTLSAVMVSKLPHGDGDLLWAVPAVLVTGAVIGGVVGLLVTYLKVTPLIATFGMNAVIGGLVLAYSGGTTHRVPPGLSAFSTGRTLGVLNLVWLAVVLVLVAALVMASTRFGRGFVAVGANIDAARASGLRVSLIRWSAYVGASACYAIAGIVLAGYVNVPNLQVGDGYVMPSIAAVVLGGTLLSGGRGRMVGTLVAAVLLSQLNQFVLSVGAPSAMQLIVQGSVIAVAAVFQSARGRALASAVRRRLIPTQAKAVSA</sequence>
<feature type="transmembrane region" description="Helical" evidence="8">
    <location>
        <begin position="88"/>
        <end position="111"/>
    </location>
</feature>
<gene>
    <name evidence="9" type="ORF">SAMN05443665_104029</name>
</gene>
<organism evidence="9 10">
    <name type="scientific">Actinomadura meyerae</name>
    <dbReference type="NCBI Taxonomy" id="240840"/>
    <lineage>
        <taxon>Bacteria</taxon>
        <taxon>Bacillati</taxon>
        <taxon>Actinomycetota</taxon>
        <taxon>Actinomycetes</taxon>
        <taxon>Streptosporangiales</taxon>
        <taxon>Thermomonosporaceae</taxon>
        <taxon>Actinomadura</taxon>
    </lineage>
</organism>
<keyword evidence="2" id="KW-0813">Transport</keyword>
<keyword evidence="10" id="KW-1185">Reference proteome</keyword>
<dbReference type="OrthoDB" id="9808136at2"/>
<protein>
    <submittedName>
        <fullName evidence="9">Ribose transport system permease protein</fullName>
    </submittedName>
</protein>
<dbReference type="GO" id="GO:0005886">
    <property type="term" value="C:plasma membrane"/>
    <property type="evidence" value="ECO:0007669"/>
    <property type="project" value="UniProtKB-SubCell"/>
</dbReference>
<dbReference type="Proteomes" id="UP000198318">
    <property type="component" value="Unassembled WGS sequence"/>
</dbReference>
<feature type="transmembrane region" description="Helical" evidence="8">
    <location>
        <begin position="12"/>
        <end position="32"/>
    </location>
</feature>
<comment type="subcellular location">
    <subcellularLocation>
        <location evidence="1">Cell membrane</location>
        <topology evidence="1">Multi-pass membrane protein</topology>
    </subcellularLocation>
</comment>
<name>A0A239NH30_9ACTN</name>
<evidence type="ECO:0000256" key="1">
    <source>
        <dbReference type="ARBA" id="ARBA00004651"/>
    </source>
</evidence>
<reference evidence="9 10" key="1">
    <citation type="submission" date="2017-06" db="EMBL/GenBank/DDBJ databases">
        <authorList>
            <person name="Kim H.J."/>
            <person name="Triplett B.A."/>
        </authorList>
    </citation>
    <scope>NUCLEOTIDE SEQUENCE [LARGE SCALE GENOMIC DNA]</scope>
    <source>
        <strain evidence="9 10">DSM 44715</strain>
    </source>
</reference>
<dbReference type="PANTHER" id="PTHR32196:SF21">
    <property type="entry name" value="ABC TRANSPORTER PERMEASE PROTEIN YPHD-RELATED"/>
    <property type="match status" value="1"/>
</dbReference>
<dbReference type="GO" id="GO:0022857">
    <property type="term" value="F:transmembrane transporter activity"/>
    <property type="evidence" value="ECO:0007669"/>
    <property type="project" value="InterPro"/>
</dbReference>
<dbReference type="InterPro" id="IPR001851">
    <property type="entry name" value="ABC_transp_permease"/>
</dbReference>
<evidence type="ECO:0000256" key="6">
    <source>
        <dbReference type="ARBA" id="ARBA00022989"/>
    </source>
</evidence>
<accession>A0A239NH30</accession>
<dbReference type="Pfam" id="PF02653">
    <property type="entry name" value="BPD_transp_2"/>
    <property type="match status" value="1"/>
</dbReference>
<feature type="transmembrane region" description="Helical" evidence="8">
    <location>
        <begin position="207"/>
        <end position="227"/>
    </location>
</feature>
<evidence type="ECO:0000256" key="7">
    <source>
        <dbReference type="ARBA" id="ARBA00023136"/>
    </source>
</evidence>
<keyword evidence="6 8" id="KW-1133">Transmembrane helix</keyword>
<dbReference type="RefSeq" id="WP_089329721.1">
    <property type="nucleotide sequence ID" value="NZ_FZOR01000040.1"/>
</dbReference>
<keyword evidence="4" id="KW-0997">Cell inner membrane</keyword>